<dbReference type="Proteomes" id="UP000325218">
    <property type="component" value="Unassembled WGS sequence"/>
</dbReference>
<dbReference type="InterPro" id="IPR014199">
    <property type="entry name" value="Spore_YtxC"/>
</dbReference>
<dbReference type="RefSeq" id="WP_148450616.1">
    <property type="nucleotide sequence ID" value="NZ_VSDO01000001.1"/>
</dbReference>
<keyword evidence="2" id="KW-1185">Reference proteome</keyword>
<dbReference type="OrthoDB" id="2986513at2"/>
<sequence>MDFFSLHMATRGLPTERRFLDYICDEESAVHKGAARIKTHYAPDGSGLLVVLSATGKEGTNTDEVRRQVIEDLARGISRFIVEVKEVELAGEEASKRYRFSSREEEEAVAGFCAKMLSGEEEGDRAAQRYRMNEIRTALASYLEEARYLDIDGFIEFRLKAYKDKLREMVDLAMEEYLLDQQYEEFIHLLQYFVHFQEPLTQLVHLIHKDDQEFGIYNEQFAKITPPSVGGVIAQMADQEMEMEDMVVSALISLSPQRIHIHTSRPEAQIIATITRIFGERVQLCLQCAHCISLSKESRPKNQETSGS</sequence>
<protein>
    <submittedName>
        <fullName evidence="1">Sporulation protein</fullName>
    </submittedName>
</protein>
<dbReference type="EMBL" id="VSDO01000001">
    <property type="protein sequence ID" value="TYA15024.1"/>
    <property type="molecule type" value="Genomic_DNA"/>
</dbReference>
<organism evidence="1 2">
    <name type="scientific">Paenibacillus faecis</name>
    <dbReference type="NCBI Taxonomy" id="862114"/>
    <lineage>
        <taxon>Bacteria</taxon>
        <taxon>Bacillati</taxon>
        <taxon>Bacillota</taxon>
        <taxon>Bacilli</taxon>
        <taxon>Bacillales</taxon>
        <taxon>Paenibacillaceae</taxon>
        <taxon>Paenibacillus</taxon>
    </lineage>
</organism>
<proteinExistence type="predicted"/>
<evidence type="ECO:0000313" key="2">
    <source>
        <dbReference type="Proteomes" id="UP000325218"/>
    </source>
</evidence>
<evidence type="ECO:0000313" key="1">
    <source>
        <dbReference type="EMBL" id="TYA15024.1"/>
    </source>
</evidence>
<gene>
    <name evidence="1" type="ORF">FRY98_05010</name>
</gene>
<dbReference type="Pfam" id="PF08812">
    <property type="entry name" value="YtxC"/>
    <property type="match status" value="1"/>
</dbReference>
<dbReference type="AlphaFoldDB" id="A0A5D0D0B8"/>
<reference evidence="1 2" key="1">
    <citation type="submission" date="2019-08" db="EMBL/GenBank/DDBJ databases">
        <title>Genome sequencing of Paenibacillus faecis DSM 23593(T).</title>
        <authorList>
            <person name="Kook J.-K."/>
            <person name="Park S.-N."/>
            <person name="Lim Y.K."/>
        </authorList>
    </citation>
    <scope>NUCLEOTIDE SEQUENCE [LARGE SCALE GENOMIC DNA]</scope>
    <source>
        <strain evidence="1 2">DSM 23593</strain>
    </source>
</reference>
<name>A0A5D0D0B8_9BACL</name>
<accession>A0A5D0D0B8</accession>
<comment type="caution">
    <text evidence="1">The sequence shown here is derived from an EMBL/GenBank/DDBJ whole genome shotgun (WGS) entry which is preliminary data.</text>
</comment>